<organism evidence="2 3">
    <name type="scientific">Eragrostis curvula</name>
    <name type="common">weeping love grass</name>
    <dbReference type="NCBI Taxonomy" id="38414"/>
    <lineage>
        <taxon>Eukaryota</taxon>
        <taxon>Viridiplantae</taxon>
        <taxon>Streptophyta</taxon>
        <taxon>Embryophyta</taxon>
        <taxon>Tracheophyta</taxon>
        <taxon>Spermatophyta</taxon>
        <taxon>Magnoliopsida</taxon>
        <taxon>Liliopsida</taxon>
        <taxon>Poales</taxon>
        <taxon>Poaceae</taxon>
        <taxon>PACMAD clade</taxon>
        <taxon>Chloridoideae</taxon>
        <taxon>Eragrostideae</taxon>
        <taxon>Eragrostidinae</taxon>
        <taxon>Eragrostis</taxon>
    </lineage>
</organism>
<name>A0A5J9T4S4_9POAL</name>
<proteinExistence type="predicted"/>
<feature type="domain" description="BURP" evidence="1">
    <location>
        <begin position="1"/>
        <end position="208"/>
    </location>
</feature>
<evidence type="ECO:0000313" key="2">
    <source>
        <dbReference type="EMBL" id="TVU06429.1"/>
    </source>
</evidence>
<dbReference type="InterPro" id="IPR044816">
    <property type="entry name" value="BURP"/>
</dbReference>
<dbReference type="PROSITE" id="PS51277">
    <property type="entry name" value="BURP"/>
    <property type="match status" value="1"/>
</dbReference>
<evidence type="ECO:0000259" key="1">
    <source>
        <dbReference type="PROSITE" id="PS51277"/>
    </source>
</evidence>
<evidence type="ECO:0000313" key="3">
    <source>
        <dbReference type="Proteomes" id="UP000324897"/>
    </source>
</evidence>
<reference evidence="2 3" key="1">
    <citation type="journal article" date="2019" name="Sci. Rep.">
        <title>A high-quality genome of Eragrostis curvula grass provides insights into Poaceae evolution and supports new strategies to enhance forage quality.</title>
        <authorList>
            <person name="Carballo J."/>
            <person name="Santos B.A.C.M."/>
            <person name="Zappacosta D."/>
            <person name="Garbus I."/>
            <person name="Selva J.P."/>
            <person name="Gallo C.A."/>
            <person name="Diaz A."/>
            <person name="Albertini E."/>
            <person name="Caccamo M."/>
            <person name="Echenique V."/>
        </authorList>
    </citation>
    <scope>NUCLEOTIDE SEQUENCE [LARGE SCALE GENOMIC DNA]</scope>
    <source>
        <strain evidence="3">cv. Victoria</strain>
        <tissue evidence="2">Leaf</tissue>
    </source>
</reference>
<accession>A0A5J9T4S4</accession>
<sequence length="208" mass="21884">MVPGHRPRCSGTLFCQALRSQKPSTGSSIPACSNASEAVLLFVLYGLRLLGGVLARFGIPVGSQQAADMDETLGMCEAQSTHAGEAKFHATSLETLVEGAIAALGTSDIRPVTSTLPRSGAPLQPYTIRAVRPIDGSRFVACHSGHYPYTVYLCHDTGDVRAYMADMEGANGGGALTLAIVCHTDTSLWNPEHLSFKQLGTKPGGKPV</sequence>
<dbReference type="GO" id="GO:0009555">
    <property type="term" value="P:pollen development"/>
    <property type="evidence" value="ECO:0007669"/>
    <property type="project" value="TreeGrafter"/>
</dbReference>
<dbReference type="InterPro" id="IPR004873">
    <property type="entry name" value="BURP_dom"/>
</dbReference>
<dbReference type="AlphaFoldDB" id="A0A5J9T4S4"/>
<comment type="caution">
    <text evidence="2">The sequence shown here is derived from an EMBL/GenBank/DDBJ whole genome shotgun (WGS) entry which is preliminary data.</text>
</comment>
<dbReference type="Proteomes" id="UP000324897">
    <property type="component" value="Unassembled WGS sequence"/>
</dbReference>
<dbReference type="PANTHER" id="PTHR31236:SF36">
    <property type="entry name" value="BURP DOMAIN-CONTAINING PROTEIN"/>
    <property type="match status" value="1"/>
</dbReference>
<keyword evidence="3" id="KW-1185">Reference proteome</keyword>
<feature type="non-terminal residue" evidence="2">
    <location>
        <position position="1"/>
    </location>
</feature>
<dbReference type="EMBL" id="RWGY01000051">
    <property type="protein sequence ID" value="TVU06429.1"/>
    <property type="molecule type" value="Genomic_DNA"/>
</dbReference>
<dbReference type="OrthoDB" id="598161at2759"/>
<protein>
    <recommendedName>
        <fullName evidence="1">BURP domain-containing protein</fullName>
    </recommendedName>
</protein>
<dbReference type="PANTHER" id="PTHR31236">
    <property type="entry name" value="BURP DOMAIN PROTEIN USPL1-LIKE"/>
    <property type="match status" value="1"/>
</dbReference>
<dbReference type="Pfam" id="PF03181">
    <property type="entry name" value="BURP"/>
    <property type="match status" value="1"/>
</dbReference>
<dbReference type="Gramene" id="TVU06429">
    <property type="protein sequence ID" value="TVU06429"/>
    <property type="gene ID" value="EJB05_49642"/>
</dbReference>
<dbReference type="SMART" id="SM01045">
    <property type="entry name" value="BURP"/>
    <property type="match status" value="1"/>
</dbReference>
<gene>
    <name evidence="2" type="ORF">EJB05_49642</name>
</gene>